<sequence>MSQIKSYNVAMIMWETWNICVDAASEDEAKAQASASYERHGREEFSCQASGVDGFEIIDEQEADE</sequence>
<reference evidence="1 2" key="1">
    <citation type="submission" date="2020-12" db="EMBL/GenBank/DDBJ databases">
        <title>Revised draft genomes of Rhodomicrobium vannielii ATCC 17100 and Rhodomicrobium udaipurense JA643.</title>
        <authorList>
            <person name="Conners E.M."/>
            <person name="Davenport E.J."/>
            <person name="Bose A."/>
        </authorList>
    </citation>
    <scope>NUCLEOTIDE SEQUENCE [LARGE SCALE GENOMIC DNA]</scope>
    <source>
        <strain evidence="1 2">JA643</strain>
    </source>
</reference>
<accession>A0A8I1GEL6</accession>
<dbReference type="EMBL" id="JAEMUK010000002">
    <property type="protein sequence ID" value="MBJ7542226.1"/>
    <property type="molecule type" value="Genomic_DNA"/>
</dbReference>
<protein>
    <submittedName>
        <fullName evidence="1">Uncharacterized protein</fullName>
    </submittedName>
</protein>
<gene>
    <name evidence="1" type="ORF">JDN41_01480</name>
</gene>
<organism evidence="1 2">
    <name type="scientific">Rhodomicrobium udaipurense</name>
    <dbReference type="NCBI Taxonomy" id="1202716"/>
    <lineage>
        <taxon>Bacteria</taxon>
        <taxon>Pseudomonadati</taxon>
        <taxon>Pseudomonadota</taxon>
        <taxon>Alphaproteobacteria</taxon>
        <taxon>Hyphomicrobiales</taxon>
        <taxon>Hyphomicrobiaceae</taxon>
        <taxon>Rhodomicrobium</taxon>
    </lineage>
</organism>
<keyword evidence="2" id="KW-1185">Reference proteome</keyword>
<dbReference type="RefSeq" id="WP_037241379.1">
    <property type="nucleotide sequence ID" value="NZ_JAEMUK010000002.1"/>
</dbReference>
<evidence type="ECO:0000313" key="1">
    <source>
        <dbReference type="EMBL" id="MBJ7542226.1"/>
    </source>
</evidence>
<proteinExistence type="predicted"/>
<name>A0A8I1GEL6_9HYPH</name>
<dbReference type="AlphaFoldDB" id="A0A8I1GEL6"/>
<dbReference type="Proteomes" id="UP000623250">
    <property type="component" value="Unassembled WGS sequence"/>
</dbReference>
<comment type="caution">
    <text evidence="1">The sequence shown here is derived from an EMBL/GenBank/DDBJ whole genome shotgun (WGS) entry which is preliminary data.</text>
</comment>
<evidence type="ECO:0000313" key="2">
    <source>
        <dbReference type="Proteomes" id="UP000623250"/>
    </source>
</evidence>